<dbReference type="CDD" id="cd05121">
    <property type="entry name" value="ABC1_ADCK3-like"/>
    <property type="match status" value="1"/>
</dbReference>
<dbReference type="PANTHER" id="PTHR10566">
    <property type="entry name" value="CHAPERONE-ACTIVITY OF BC1 COMPLEX CABC1 -RELATED"/>
    <property type="match status" value="1"/>
</dbReference>
<dbReference type="GO" id="GO:0004672">
    <property type="term" value="F:protein kinase activity"/>
    <property type="evidence" value="ECO:0007669"/>
    <property type="project" value="InterPro"/>
</dbReference>
<evidence type="ECO:0000313" key="3">
    <source>
        <dbReference type="Proteomes" id="UP000503297"/>
    </source>
</evidence>
<dbReference type="RefSeq" id="WP_172163131.1">
    <property type="nucleotide sequence ID" value="NZ_CP053716.1"/>
</dbReference>
<dbReference type="SUPFAM" id="SSF56112">
    <property type="entry name" value="Protein kinase-like (PK-like)"/>
    <property type="match status" value="1"/>
</dbReference>
<name>A0A6M8J238_9ACTN</name>
<dbReference type="Proteomes" id="UP000503297">
    <property type="component" value="Chromosome"/>
</dbReference>
<dbReference type="KEGG" id="bwa:HLV38_02800"/>
<dbReference type="Gene3D" id="1.10.510.10">
    <property type="entry name" value="Transferase(Phosphotransferase) domain 1"/>
    <property type="match status" value="1"/>
</dbReference>
<reference evidence="3" key="1">
    <citation type="submission" date="2020-05" db="EMBL/GenBank/DDBJ databases">
        <title>Novel species in genus Nocardioides.</title>
        <authorList>
            <person name="Zhang G."/>
        </authorList>
    </citation>
    <scope>NUCLEOTIDE SEQUENCE [LARGE SCALE GENOMIC DNA]</scope>
    <source>
        <strain evidence="3">zg-1050</strain>
    </source>
</reference>
<dbReference type="AlphaFoldDB" id="A0A6M8J238"/>
<keyword evidence="2" id="KW-0808">Transferase</keyword>
<accession>A0A6M8J238</accession>
<dbReference type="InterPro" id="IPR011009">
    <property type="entry name" value="Kinase-like_dom_sf"/>
</dbReference>
<proteinExistence type="inferred from homology"/>
<evidence type="ECO:0000313" key="2">
    <source>
        <dbReference type="EMBL" id="QKF07171.1"/>
    </source>
</evidence>
<dbReference type="InterPro" id="IPR000719">
    <property type="entry name" value="Prot_kinase_dom"/>
</dbReference>
<sequence length="549" mass="61265">MVANQILRHLFSSGRDVSGEGRFQFNSRSRASRMREISGIVLKHNALRGFTPVEFRRALEQLGPSFVKIGQTLSMRSEILPKVYCDELTKLQADCDPLPFDQIQSQLRLFYGERYDEVFASIDPKPLGSASLAQVHRAQLQSGQTVAVKVQRPGVKETMAQDIDIMRMLARKATLLMKDEQMLDFQDVVEEMWDTFLEETDFEREARNLIQFRQLNQDVAYIDCPQVHPELSGEYVLVMEYVEGIPIRDADRLREAGYDLAEIGRKILDNYATQVLEHGFFHADPHPGNIIIREGKVVYIDLGIMGRMTPSQCAGFARIIKGVGMGNTAKLKEALLSFAVAKDNAKVDHARFLADLDLLLGDYGSCDMGDLDIGLMLSDILALTRMSRVTLPSAITNVSRGFVTIEGTVASYIPNDNIVNIINQHLLRVEKKRSVLEELESAGLAMRQAGEGLVDASQLSGETLRMLTRGQLKLNMEMLGSEAPMASLGRIMNRLSMAIIIAGLFIGSSLFAPYGGDPRAFGMPLLSFFGYAGAMALSVWVVYDIWRHR</sequence>
<comment type="similarity">
    <text evidence="1">Belongs to the protein kinase superfamily. ADCK protein kinase family.</text>
</comment>
<evidence type="ECO:0000256" key="1">
    <source>
        <dbReference type="ARBA" id="ARBA00009670"/>
    </source>
</evidence>
<dbReference type="GO" id="GO:0005524">
    <property type="term" value="F:ATP binding"/>
    <property type="evidence" value="ECO:0007669"/>
    <property type="project" value="InterPro"/>
</dbReference>
<dbReference type="InterPro" id="IPR004147">
    <property type="entry name" value="ABC1_dom"/>
</dbReference>
<gene>
    <name evidence="2" type="ORF">HLV38_02800</name>
</gene>
<dbReference type="Pfam" id="PF03109">
    <property type="entry name" value="ABC1"/>
    <property type="match status" value="1"/>
</dbReference>
<dbReference type="EMBL" id="CP053716">
    <property type="protein sequence ID" value="QKF07171.1"/>
    <property type="molecule type" value="Genomic_DNA"/>
</dbReference>
<dbReference type="InterPro" id="IPR050154">
    <property type="entry name" value="UbiB_kinase"/>
</dbReference>
<dbReference type="PROSITE" id="PS50011">
    <property type="entry name" value="PROTEIN_KINASE_DOM"/>
    <property type="match status" value="1"/>
</dbReference>
<organism evidence="2 3">
    <name type="scientific">Berryella wangjianweii</name>
    <dbReference type="NCBI Taxonomy" id="2734634"/>
    <lineage>
        <taxon>Bacteria</taxon>
        <taxon>Bacillati</taxon>
        <taxon>Actinomycetota</taxon>
        <taxon>Coriobacteriia</taxon>
        <taxon>Eggerthellales</taxon>
        <taxon>Eggerthellaceae</taxon>
        <taxon>Berryella</taxon>
    </lineage>
</organism>
<dbReference type="PANTHER" id="PTHR10566:SF113">
    <property type="entry name" value="PROTEIN ACTIVITY OF BC1 COMPLEX KINASE 7, CHLOROPLASTIC"/>
    <property type="match status" value="1"/>
</dbReference>
<protein>
    <submittedName>
        <fullName evidence="2">AarF/ABC1/UbiB kinase family protein</fullName>
    </submittedName>
</protein>
<keyword evidence="2" id="KW-0418">Kinase</keyword>
<keyword evidence="3" id="KW-1185">Reference proteome</keyword>